<accession>A0A6G5A289</accession>
<organism evidence="1">
    <name type="scientific">Rhipicephalus microplus</name>
    <name type="common">Cattle tick</name>
    <name type="synonym">Boophilus microplus</name>
    <dbReference type="NCBI Taxonomy" id="6941"/>
    <lineage>
        <taxon>Eukaryota</taxon>
        <taxon>Metazoa</taxon>
        <taxon>Ecdysozoa</taxon>
        <taxon>Arthropoda</taxon>
        <taxon>Chelicerata</taxon>
        <taxon>Arachnida</taxon>
        <taxon>Acari</taxon>
        <taxon>Parasitiformes</taxon>
        <taxon>Ixodida</taxon>
        <taxon>Ixodoidea</taxon>
        <taxon>Ixodidae</taxon>
        <taxon>Rhipicephalinae</taxon>
        <taxon>Rhipicephalus</taxon>
        <taxon>Boophilus</taxon>
    </lineage>
</organism>
<evidence type="ECO:0000313" key="1">
    <source>
        <dbReference type="EMBL" id="NIE44688.1"/>
    </source>
</evidence>
<protein>
    <submittedName>
        <fullName evidence="1">Uncharacterized protein</fullName>
    </submittedName>
</protein>
<dbReference type="EMBL" id="GIKN01002415">
    <property type="protein sequence ID" value="NIE44688.1"/>
    <property type="molecule type" value="Transcribed_RNA"/>
</dbReference>
<reference evidence="1" key="1">
    <citation type="submission" date="2020-03" db="EMBL/GenBank/DDBJ databases">
        <title>A transcriptome and proteome of the tick Rhipicephalus microplus shaped by the genetic composition of its hosts and developmental stage.</title>
        <authorList>
            <person name="Garcia G.R."/>
            <person name="Ribeiro J.M.C."/>
            <person name="Maruyama S.R."/>
            <person name="Gardinasse L.G."/>
            <person name="Nelson K."/>
            <person name="Ferreira B.R."/>
            <person name="Andrade T.G."/>
            <person name="Santos I.K.F.M."/>
        </authorList>
    </citation>
    <scope>NUCLEOTIDE SEQUENCE</scope>
    <source>
        <strain evidence="1">NSGR</strain>
        <tissue evidence="1">Salivary glands</tissue>
    </source>
</reference>
<sequence length="123" mass="14001">MSNTRTQLLLSTCTYCTSYSVMTVTLQPNTVAPKHSRNIMYIQTNTVTKGFLWLLLSSKAIASEVVTYHYITSSHLWQLKCKMYASLCIEKNSDFLFSHCTWKSQVVLVVPSATKLADAVRRR</sequence>
<dbReference type="AlphaFoldDB" id="A0A6G5A289"/>
<proteinExistence type="predicted"/>
<name>A0A6G5A289_RHIMP</name>